<accession>A0A6L7GCC5</accession>
<feature type="non-terminal residue" evidence="2">
    <location>
        <position position="1"/>
    </location>
</feature>
<dbReference type="Pfam" id="PF07969">
    <property type="entry name" value="Amidohydro_3"/>
    <property type="match status" value="1"/>
</dbReference>
<organism evidence="2 3">
    <name type="scientific">Pseudooceanicola albus</name>
    <dbReference type="NCBI Taxonomy" id="2692189"/>
    <lineage>
        <taxon>Bacteria</taxon>
        <taxon>Pseudomonadati</taxon>
        <taxon>Pseudomonadota</taxon>
        <taxon>Alphaproteobacteria</taxon>
        <taxon>Rhodobacterales</taxon>
        <taxon>Paracoccaceae</taxon>
        <taxon>Pseudooceanicola</taxon>
    </lineage>
</organism>
<keyword evidence="2" id="KW-0378">Hydrolase</keyword>
<evidence type="ECO:0000313" key="3">
    <source>
        <dbReference type="Proteomes" id="UP000477911"/>
    </source>
</evidence>
<proteinExistence type="predicted"/>
<dbReference type="InterPro" id="IPR011059">
    <property type="entry name" value="Metal-dep_hydrolase_composite"/>
</dbReference>
<protein>
    <submittedName>
        <fullName evidence="2">Amidohydrolase family protein</fullName>
    </submittedName>
</protein>
<dbReference type="EMBL" id="WUMU01000068">
    <property type="protein sequence ID" value="MXN21237.1"/>
    <property type="molecule type" value="Genomic_DNA"/>
</dbReference>
<keyword evidence="3" id="KW-1185">Reference proteome</keyword>
<dbReference type="InterPro" id="IPR032466">
    <property type="entry name" value="Metal_Hydrolase"/>
</dbReference>
<dbReference type="Proteomes" id="UP000477911">
    <property type="component" value="Unassembled WGS sequence"/>
</dbReference>
<dbReference type="SUPFAM" id="SSF51338">
    <property type="entry name" value="Composite domain of metallo-dependent hydrolases"/>
    <property type="match status" value="1"/>
</dbReference>
<dbReference type="AlphaFoldDB" id="A0A6L7GCC5"/>
<feature type="domain" description="Amidohydrolase 3" evidence="1">
    <location>
        <begin position="2"/>
        <end position="152"/>
    </location>
</feature>
<dbReference type="SUPFAM" id="SSF51556">
    <property type="entry name" value="Metallo-dependent hydrolases"/>
    <property type="match status" value="1"/>
</dbReference>
<comment type="caution">
    <text evidence="2">The sequence shown here is derived from an EMBL/GenBank/DDBJ whole genome shotgun (WGS) entry which is preliminary data.</text>
</comment>
<dbReference type="PANTHER" id="PTHR22642:SF2">
    <property type="entry name" value="PROTEIN LONG AFTER FAR-RED 3"/>
    <property type="match status" value="1"/>
</dbReference>
<gene>
    <name evidence="2" type="ORF">GR170_25795</name>
</gene>
<dbReference type="PANTHER" id="PTHR22642">
    <property type="entry name" value="IMIDAZOLONEPROPIONASE"/>
    <property type="match status" value="1"/>
</dbReference>
<name>A0A6L7GCC5_9RHOB</name>
<dbReference type="InterPro" id="IPR013108">
    <property type="entry name" value="Amidohydro_3"/>
</dbReference>
<evidence type="ECO:0000313" key="2">
    <source>
        <dbReference type="EMBL" id="MXN21237.1"/>
    </source>
</evidence>
<dbReference type="RefSeq" id="WP_160897344.1">
    <property type="nucleotide sequence ID" value="NZ_WUMU01000068.1"/>
</dbReference>
<evidence type="ECO:0000259" key="1">
    <source>
        <dbReference type="Pfam" id="PF07969"/>
    </source>
</evidence>
<dbReference type="GO" id="GO:0016810">
    <property type="term" value="F:hydrolase activity, acting on carbon-nitrogen (but not peptide) bonds"/>
    <property type="evidence" value="ECO:0007669"/>
    <property type="project" value="InterPro"/>
</dbReference>
<reference evidence="2 3" key="1">
    <citation type="submission" date="2019-12" db="EMBL/GenBank/DDBJ databases">
        <authorList>
            <person name="Li M."/>
        </authorList>
    </citation>
    <scope>NUCLEOTIDE SEQUENCE [LARGE SCALE GENOMIC DNA]</scope>
    <source>
        <strain evidence="2 3">GBMRC 2024</strain>
    </source>
</reference>
<dbReference type="Gene3D" id="3.20.20.140">
    <property type="entry name" value="Metal-dependent hydrolases"/>
    <property type="match status" value="1"/>
</dbReference>
<sequence length="159" mass="17019">QLGGVANIQALWARREPSVTEVAMPMAGPELEDWIYPFASLLEAGALGVLTSDWGVSSQNPFLIMQTAITRQPPGAPDHPPLTPAQCLTREQALKAYTVNAARAAWRPDTGALSVGNLADLIILDQDILACDVQDIARIRVLLTLLGGEEVFRAEGFSG</sequence>